<dbReference type="PANTHER" id="PTHR12532:SF0">
    <property type="entry name" value="TRANSLATIONAL ACTIVATOR OF CYTOCHROME C OXIDASE 1"/>
    <property type="match status" value="1"/>
</dbReference>
<dbReference type="STRING" id="105984.A0A427YB35"/>
<comment type="caution">
    <text evidence="4">The sequence shown here is derived from an EMBL/GenBank/DDBJ whole genome shotgun (WGS) entry which is preliminary data.</text>
</comment>
<sequence>MAIRGLTHAASLASAVHAGPSCRMAALRSRSGWAGTFIASQNVVSSIPTFGTTSRSFTTSPTATSGHSRWSKIRHKKGAVDSARGAFYSRVMAEVHTALRPPNSPDPLLNPRLAAALTKAKEAGLPKALVESAFARAKKLADGTGKAVTFEATGAGGKVAMIIECVTENPARTNSKVKEALSKSGSKASNVGFLFERKGRIWLEPIEGNEAATFDSLFDVAAEGGAEDVREVEADDEGMVWEVITAPNDLGSLTSLLTSAPHDAAYSLRSSELAYVATDPVVVGEEGGVDEDQAQNIGKTIDALEEEPDVVKVWTNME</sequence>
<evidence type="ECO:0000313" key="4">
    <source>
        <dbReference type="EMBL" id="RSH88359.1"/>
    </source>
</evidence>
<feature type="domain" description="TACO1/YebC-like second and third" evidence="2">
    <location>
        <begin position="147"/>
        <end position="317"/>
    </location>
</feature>
<dbReference type="GO" id="GO:0005739">
    <property type="term" value="C:mitochondrion"/>
    <property type="evidence" value="ECO:0007669"/>
    <property type="project" value="TreeGrafter"/>
</dbReference>
<dbReference type="RefSeq" id="XP_028480567.1">
    <property type="nucleotide sequence ID" value="XM_028616710.1"/>
</dbReference>
<dbReference type="PANTHER" id="PTHR12532">
    <property type="entry name" value="TRANSLATIONAL ACTIVATOR OF CYTOCHROME C OXIDASE 1"/>
    <property type="match status" value="1"/>
</dbReference>
<dbReference type="GeneID" id="39585441"/>
<dbReference type="InterPro" id="IPR048300">
    <property type="entry name" value="TACO1_YebC-like_2nd/3rd_dom"/>
</dbReference>
<gene>
    <name evidence="4" type="ORF">EHS24_000898</name>
</gene>
<evidence type="ECO:0000259" key="3">
    <source>
        <dbReference type="Pfam" id="PF20772"/>
    </source>
</evidence>
<dbReference type="Pfam" id="PF01709">
    <property type="entry name" value="Transcrip_reg"/>
    <property type="match status" value="1"/>
</dbReference>
<name>A0A427YB35_9TREE</name>
<dbReference type="Gene3D" id="1.10.10.200">
    <property type="match status" value="1"/>
</dbReference>
<feature type="domain" description="TACO1/YebC-like N-terminal" evidence="3">
    <location>
        <begin position="68"/>
        <end position="139"/>
    </location>
</feature>
<evidence type="ECO:0000313" key="5">
    <source>
        <dbReference type="Proteomes" id="UP000279236"/>
    </source>
</evidence>
<dbReference type="InterPro" id="IPR017856">
    <property type="entry name" value="Integrase-like_N"/>
</dbReference>
<dbReference type="AlphaFoldDB" id="A0A427YB35"/>
<protein>
    <recommendedName>
        <fullName evidence="6">Transcriptional regulatory protein</fullName>
    </recommendedName>
</protein>
<dbReference type="SUPFAM" id="SSF75625">
    <property type="entry name" value="YebC-like"/>
    <property type="match status" value="1"/>
</dbReference>
<dbReference type="InterPro" id="IPR026564">
    <property type="entry name" value="Transcrip_reg_TACO1-like_dom3"/>
</dbReference>
<proteinExistence type="inferred from homology"/>
<dbReference type="InterPro" id="IPR049083">
    <property type="entry name" value="TACO1_YebC_N"/>
</dbReference>
<comment type="similarity">
    <text evidence="1">Belongs to the TACO1 family.</text>
</comment>
<evidence type="ECO:0008006" key="6">
    <source>
        <dbReference type="Google" id="ProtNLM"/>
    </source>
</evidence>
<dbReference type="InterPro" id="IPR002876">
    <property type="entry name" value="Transcrip_reg_TACO1-like"/>
</dbReference>
<reference evidence="4 5" key="1">
    <citation type="submission" date="2018-11" db="EMBL/GenBank/DDBJ databases">
        <title>Genome sequence of Apiotrichum porosum DSM 27194.</title>
        <authorList>
            <person name="Aliyu H."/>
            <person name="Gorte O."/>
            <person name="Ochsenreither K."/>
        </authorList>
    </citation>
    <scope>NUCLEOTIDE SEQUENCE [LARGE SCALE GENOMIC DNA]</scope>
    <source>
        <strain evidence="4 5">DSM 27194</strain>
    </source>
</reference>
<dbReference type="OrthoDB" id="2017544at2759"/>
<dbReference type="Gene3D" id="3.30.70.980">
    <property type="match status" value="2"/>
</dbReference>
<accession>A0A427YB35</accession>
<dbReference type="EMBL" id="RSCE01000001">
    <property type="protein sequence ID" value="RSH88359.1"/>
    <property type="molecule type" value="Genomic_DNA"/>
</dbReference>
<dbReference type="Pfam" id="PF20772">
    <property type="entry name" value="TACO1_YebC_N"/>
    <property type="match status" value="1"/>
</dbReference>
<dbReference type="Proteomes" id="UP000279236">
    <property type="component" value="Unassembled WGS sequence"/>
</dbReference>
<organism evidence="4 5">
    <name type="scientific">Apiotrichum porosum</name>
    <dbReference type="NCBI Taxonomy" id="105984"/>
    <lineage>
        <taxon>Eukaryota</taxon>
        <taxon>Fungi</taxon>
        <taxon>Dikarya</taxon>
        <taxon>Basidiomycota</taxon>
        <taxon>Agaricomycotina</taxon>
        <taxon>Tremellomycetes</taxon>
        <taxon>Trichosporonales</taxon>
        <taxon>Trichosporonaceae</taxon>
        <taxon>Apiotrichum</taxon>
    </lineage>
</organism>
<dbReference type="InterPro" id="IPR029072">
    <property type="entry name" value="YebC-like"/>
</dbReference>
<keyword evidence="5" id="KW-1185">Reference proteome</keyword>
<evidence type="ECO:0000259" key="2">
    <source>
        <dbReference type="Pfam" id="PF01709"/>
    </source>
</evidence>
<evidence type="ECO:0000256" key="1">
    <source>
        <dbReference type="ARBA" id="ARBA00008724"/>
    </source>
</evidence>